<dbReference type="PANTHER" id="PTHR45348">
    <property type="entry name" value="HYPOTHETICAL OXIDOREDUCTASE (EUROFUNG)"/>
    <property type="match status" value="1"/>
</dbReference>
<dbReference type="Proteomes" id="UP000094526">
    <property type="component" value="Unassembled WGS sequence"/>
</dbReference>
<dbReference type="PANTHER" id="PTHR45348:SF2">
    <property type="entry name" value="ZINC-TYPE ALCOHOL DEHYDROGENASE-LIKE PROTEIN C2E1P3.01"/>
    <property type="match status" value="1"/>
</dbReference>
<sequence>MPPTNKALVLLTPRSPTQTISQAPYSHPSASEVVIRTHAVAINPADWGVQRRGVLVPEDAYPCILGCDVAGEVVELPSPTTAGSSMSHFKIGDRVIAQTGPLDTKDWKDTDANMDTTSDDSHATSTSIWQGKKIYAYAAFQMYVVLRGPLIARIPDAVSYEDAVVLPLGMATAASCLFPATMLNLDFPPLDRKAERNGKLLLVWGASSSVGSSGVQIASQAGYTVIGVCSARNFDMVTSLGAVKCFDHASPAVVDDVVSYVTSSHAGMEVVGAYDGISTAPTLTPLCEILHRVADAGIPTRKFIAAVFPGAEAHARHGVQIIVNLTQGMEQFNRAAARLPSWLERAMGDGRVKCAPEKEVVGDGLDAVQEAMDRLAEGKVSGRKLVVRL</sequence>
<reference evidence="5" key="1">
    <citation type="submission" date="2015-07" db="EMBL/GenBank/DDBJ databases">
        <authorList>
            <person name="Teixeira M.M."/>
            <person name="Souza R.C."/>
            <person name="Almeida L.G."/>
            <person name="Vicente V.A."/>
            <person name="de Hoog S."/>
            <person name="Bocca A.L."/>
            <person name="de Almeida S.R."/>
            <person name="Vasconcelos A.T."/>
            <person name="Felipe M.S."/>
        </authorList>
    </citation>
    <scope>NUCLEOTIDE SEQUENCE [LARGE SCALE GENOMIC DNA]</scope>
    <source>
        <strain evidence="5">KSF</strain>
    </source>
</reference>
<dbReference type="InterPro" id="IPR011032">
    <property type="entry name" value="GroES-like_sf"/>
</dbReference>
<dbReference type="OrthoDB" id="48317at2759"/>
<dbReference type="SUPFAM" id="SSF50129">
    <property type="entry name" value="GroES-like"/>
    <property type="match status" value="1"/>
</dbReference>
<comment type="caution">
    <text evidence="4">The sequence shown here is derived from an EMBL/GenBank/DDBJ whole genome shotgun (WGS) entry which is preliminary data.</text>
</comment>
<keyword evidence="5" id="KW-1185">Reference proteome</keyword>
<proteinExistence type="inferred from homology"/>
<name>A0A1C1CMH8_9EURO</name>
<dbReference type="eggNOG" id="KOG1198">
    <property type="taxonomic scope" value="Eukaryota"/>
</dbReference>
<dbReference type="Pfam" id="PF08240">
    <property type="entry name" value="ADH_N"/>
    <property type="match status" value="1"/>
</dbReference>
<dbReference type="InterPro" id="IPR036291">
    <property type="entry name" value="NAD(P)-bd_dom_sf"/>
</dbReference>
<dbReference type="SUPFAM" id="SSF51735">
    <property type="entry name" value="NAD(P)-binding Rossmann-fold domains"/>
    <property type="match status" value="1"/>
</dbReference>
<protein>
    <submittedName>
        <fullName evidence="4">Putative alcohol dehydrogenase</fullName>
    </submittedName>
</protein>
<feature type="domain" description="Alcohol dehydrogenase-like N-terminal" evidence="3">
    <location>
        <begin position="30"/>
        <end position="155"/>
    </location>
</feature>
<evidence type="ECO:0000259" key="3">
    <source>
        <dbReference type="Pfam" id="PF08240"/>
    </source>
</evidence>
<dbReference type="VEuPathDB" id="FungiDB:G647_09952"/>
<evidence type="ECO:0000256" key="2">
    <source>
        <dbReference type="ARBA" id="ARBA00023002"/>
    </source>
</evidence>
<evidence type="ECO:0000313" key="4">
    <source>
        <dbReference type="EMBL" id="OCT49707.1"/>
    </source>
</evidence>
<evidence type="ECO:0000313" key="5">
    <source>
        <dbReference type="Proteomes" id="UP000094526"/>
    </source>
</evidence>
<dbReference type="STRING" id="86049.A0A1C1CMH8"/>
<organism evidence="4 5">
    <name type="scientific">Cladophialophora carrionii</name>
    <dbReference type="NCBI Taxonomy" id="86049"/>
    <lineage>
        <taxon>Eukaryota</taxon>
        <taxon>Fungi</taxon>
        <taxon>Dikarya</taxon>
        <taxon>Ascomycota</taxon>
        <taxon>Pezizomycotina</taxon>
        <taxon>Eurotiomycetes</taxon>
        <taxon>Chaetothyriomycetidae</taxon>
        <taxon>Chaetothyriales</taxon>
        <taxon>Herpotrichiellaceae</taxon>
        <taxon>Cladophialophora</taxon>
    </lineage>
</organism>
<dbReference type="CDD" id="cd08249">
    <property type="entry name" value="enoyl_reductase_like"/>
    <property type="match status" value="1"/>
</dbReference>
<keyword evidence="2" id="KW-0560">Oxidoreductase</keyword>
<dbReference type="EMBL" id="LGRB01000010">
    <property type="protein sequence ID" value="OCT49707.1"/>
    <property type="molecule type" value="Genomic_DNA"/>
</dbReference>
<dbReference type="VEuPathDB" id="FungiDB:CLCR_07291"/>
<dbReference type="InterPro" id="IPR047122">
    <property type="entry name" value="Trans-enoyl_RdTase-like"/>
</dbReference>
<dbReference type="Gene3D" id="3.90.180.10">
    <property type="entry name" value="Medium-chain alcohol dehydrogenases, catalytic domain"/>
    <property type="match status" value="1"/>
</dbReference>
<evidence type="ECO:0000256" key="1">
    <source>
        <dbReference type="ARBA" id="ARBA00008072"/>
    </source>
</evidence>
<dbReference type="AlphaFoldDB" id="A0A1C1CMH8"/>
<dbReference type="Gene3D" id="3.40.50.720">
    <property type="entry name" value="NAD(P)-binding Rossmann-like Domain"/>
    <property type="match status" value="1"/>
</dbReference>
<gene>
    <name evidence="4" type="ORF">CLCR_07291</name>
</gene>
<dbReference type="InterPro" id="IPR013154">
    <property type="entry name" value="ADH-like_N"/>
</dbReference>
<comment type="similarity">
    <text evidence="1">Belongs to the zinc-containing alcohol dehydrogenase family.</text>
</comment>
<accession>A0A1C1CMH8</accession>
<dbReference type="GO" id="GO:0016651">
    <property type="term" value="F:oxidoreductase activity, acting on NAD(P)H"/>
    <property type="evidence" value="ECO:0007669"/>
    <property type="project" value="InterPro"/>
</dbReference>